<dbReference type="GO" id="GO:0005829">
    <property type="term" value="C:cytosol"/>
    <property type="evidence" value="ECO:0007669"/>
    <property type="project" value="TreeGrafter"/>
</dbReference>
<proteinExistence type="inferred from homology"/>
<evidence type="ECO:0000256" key="1">
    <source>
        <dbReference type="ARBA" id="ARBA00002868"/>
    </source>
</evidence>
<dbReference type="AlphaFoldDB" id="A0A848HBY1"/>
<evidence type="ECO:0000256" key="5">
    <source>
        <dbReference type="ARBA" id="ARBA00031841"/>
    </source>
</evidence>
<evidence type="ECO:0000256" key="4">
    <source>
        <dbReference type="ARBA" id="ARBA00022517"/>
    </source>
</evidence>
<dbReference type="PANTHER" id="PTHR38099">
    <property type="entry name" value="LARGE RIBOSOMAL RNA SUBUNIT ACCUMULATION PROTEIN YCED"/>
    <property type="match status" value="1"/>
</dbReference>
<keyword evidence="7" id="KW-1185">Reference proteome</keyword>
<comment type="caution">
    <text evidence="6">The sequence shown here is derived from an EMBL/GenBank/DDBJ whole genome shotgun (WGS) entry which is preliminary data.</text>
</comment>
<dbReference type="Proteomes" id="UP000541185">
    <property type="component" value="Unassembled WGS sequence"/>
</dbReference>
<keyword evidence="4" id="KW-0690">Ribosome biogenesis</keyword>
<dbReference type="RefSeq" id="WP_169421152.1">
    <property type="nucleotide sequence ID" value="NZ_JABBFX010000002.1"/>
</dbReference>
<reference evidence="6 7" key="1">
    <citation type="submission" date="2020-04" db="EMBL/GenBank/DDBJ databases">
        <title>Ramlibacter sp. G-1-2-2 isolated from soil.</title>
        <authorList>
            <person name="Dahal R.H."/>
        </authorList>
    </citation>
    <scope>NUCLEOTIDE SEQUENCE [LARGE SCALE GENOMIC DNA]</scope>
    <source>
        <strain evidence="6 7">G-1-2-2</strain>
    </source>
</reference>
<name>A0A848HBY1_9BURK</name>
<comment type="similarity">
    <text evidence="2">Belongs to the DUF177 domain family.</text>
</comment>
<organism evidence="6 7">
    <name type="scientific">Ramlibacter agri</name>
    <dbReference type="NCBI Taxonomy" id="2728837"/>
    <lineage>
        <taxon>Bacteria</taxon>
        <taxon>Pseudomonadati</taxon>
        <taxon>Pseudomonadota</taxon>
        <taxon>Betaproteobacteria</taxon>
        <taxon>Burkholderiales</taxon>
        <taxon>Comamonadaceae</taxon>
        <taxon>Ramlibacter</taxon>
    </lineage>
</organism>
<dbReference type="Pfam" id="PF02620">
    <property type="entry name" value="YceD"/>
    <property type="match status" value="1"/>
</dbReference>
<dbReference type="InterPro" id="IPR003772">
    <property type="entry name" value="YceD"/>
</dbReference>
<evidence type="ECO:0000313" key="6">
    <source>
        <dbReference type="EMBL" id="NML46911.1"/>
    </source>
</evidence>
<dbReference type="EMBL" id="JABBFX010000002">
    <property type="protein sequence ID" value="NML46911.1"/>
    <property type="molecule type" value="Genomic_DNA"/>
</dbReference>
<dbReference type="PANTHER" id="PTHR38099:SF1">
    <property type="entry name" value="LARGE RIBOSOMAL RNA SUBUNIT ACCUMULATION PROTEIN YCED"/>
    <property type="match status" value="1"/>
</dbReference>
<sequence length="182" mass="20025">MAKDFDPQRLDVRRFAEEGAELAADDPLTRYPRLLAETSGAGAERHVRWKARGEMHNANHVQPEIWVHLAADATLPLICQRCLTPVDVPLDVDRSFRFVADEATAAAEDDEAEEDLLALSRSFNLAELVEDELLMETPVAPRHEVCPQPVKMTAVDPAFEAAGAEKENPFAVLGRLKTGGKG</sequence>
<dbReference type="InterPro" id="IPR039255">
    <property type="entry name" value="YceD_bac"/>
</dbReference>
<evidence type="ECO:0000256" key="3">
    <source>
        <dbReference type="ARBA" id="ARBA00015716"/>
    </source>
</evidence>
<protein>
    <recommendedName>
        <fullName evidence="3">Large ribosomal RNA subunit accumulation protein YceD</fullName>
    </recommendedName>
    <alternativeName>
        <fullName evidence="5">23S rRNA accumulation protein YceD</fullName>
    </alternativeName>
</protein>
<evidence type="ECO:0000313" key="7">
    <source>
        <dbReference type="Proteomes" id="UP000541185"/>
    </source>
</evidence>
<gene>
    <name evidence="6" type="ORF">HHL11_24410</name>
</gene>
<dbReference type="GO" id="GO:0042254">
    <property type="term" value="P:ribosome biogenesis"/>
    <property type="evidence" value="ECO:0007669"/>
    <property type="project" value="UniProtKB-KW"/>
</dbReference>
<comment type="function">
    <text evidence="1">Plays a role in synthesis, processing and/or stability of 23S rRNA.</text>
</comment>
<evidence type="ECO:0000256" key="2">
    <source>
        <dbReference type="ARBA" id="ARBA00010740"/>
    </source>
</evidence>
<accession>A0A848HBY1</accession>